<reference evidence="2" key="2">
    <citation type="submission" date="2020-09" db="EMBL/GenBank/DDBJ databases">
        <authorList>
            <person name="Sun Q."/>
            <person name="Zhou Y."/>
        </authorList>
    </citation>
    <scope>NUCLEOTIDE SEQUENCE</scope>
    <source>
        <strain evidence="2">CGMCC 4.7272</strain>
    </source>
</reference>
<name>A0A917LDJ0_9ACTN</name>
<dbReference type="Proteomes" id="UP000625682">
    <property type="component" value="Unassembled WGS sequence"/>
</dbReference>
<evidence type="ECO:0000256" key="1">
    <source>
        <dbReference type="SAM" id="MobiDB-lite"/>
    </source>
</evidence>
<reference evidence="2" key="1">
    <citation type="journal article" date="2014" name="Int. J. Syst. Evol. Microbiol.">
        <title>Complete genome sequence of Corynebacterium casei LMG S-19264T (=DSM 44701T), isolated from a smear-ripened cheese.</title>
        <authorList>
            <consortium name="US DOE Joint Genome Institute (JGI-PGF)"/>
            <person name="Walter F."/>
            <person name="Albersmeier A."/>
            <person name="Kalinowski J."/>
            <person name="Ruckert C."/>
        </authorList>
    </citation>
    <scope>NUCLEOTIDE SEQUENCE</scope>
    <source>
        <strain evidence="2">CGMCC 4.7272</strain>
    </source>
</reference>
<dbReference type="EMBL" id="BMMU01000028">
    <property type="protein sequence ID" value="GGJ58354.1"/>
    <property type="molecule type" value="Genomic_DNA"/>
</dbReference>
<keyword evidence="3" id="KW-1185">Reference proteome</keyword>
<gene>
    <name evidence="2" type="ORF">GCM10012282_64610</name>
</gene>
<accession>A0A917LDJ0</accession>
<evidence type="ECO:0000313" key="3">
    <source>
        <dbReference type="Proteomes" id="UP000625682"/>
    </source>
</evidence>
<protein>
    <submittedName>
        <fullName evidence="2">Uncharacterized protein</fullName>
    </submittedName>
</protein>
<organism evidence="2 3">
    <name type="scientific">Streptomyces lacrimifluminis</name>
    <dbReference type="NCBI Taxonomy" id="1500077"/>
    <lineage>
        <taxon>Bacteria</taxon>
        <taxon>Bacillati</taxon>
        <taxon>Actinomycetota</taxon>
        <taxon>Actinomycetes</taxon>
        <taxon>Kitasatosporales</taxon>
        <taxon>Streptomycetaceae</taxon>
        <taxon>Streptomyces</taxon>
    </lineage>
</organism>
<comment type="caution">
    <text evidence="2">The sequence shown here is derived from an EMBL/GenBank/DDBJ whole genome shotgun (WGS) entry which is preliminary data.</text>
</comment>
<feature type="compositionally biased region" description="Gly residues" evidence="1">
    <location>
        <begin position="13"/>
        <end position="25"/>
    </location>
</feature>
<proteinExistence type="predicted"/>
<evidence type="ECO:0000313" key="2">
    <source>
        <dbReference type="EMBL" id="GGJ58354.1"/>
    </source>
</evidence>
<feature type="region of interest" description="Disordered" evidence="1">
    <location>
        <begin position="1"/>
        <end position="39"/>
    </location>
</feature>
<sequence>MLLLGSGTDGDRFGGGVRGPGGTGPRGCSALPTANSPVGSTGVTRMGLLWGLRENAGTHRGTVRMVQTTILKFPWWFIHAKAAPGARGPEAAFVTFCEFL</sequence>
<dbReference type="AlphaFoldDB" id="A0A917LDJ0"/>